<dbReference type="Gene3D" id="1.10.287.130">
    <property type="match status" value="1"/>
</dbReference>
<dbReference type="SMART" id="SM01079">
    <property type="entry name" value="CHASE"/>
    <property type="match status" value="1"/>
</dbReference>
<proteinExistence type="predicted"/>
<evidence type="ECO:0000256" key="9">
    <source>
        <dbReference type="ARBA" id="ARBA00022737"/>
    </source>
</evidence>
<feature type="domain" description="Response regulatory" evidence="20">
    <location>
        <begin position="1538"/>
        <end position="1654"/>
    </location>
</feature>
<dbReference type="Pfam" id="PF13188">
    <property type="entry name" value="PAS_8"/>
    <property type="match status" value="1"/>
</dbReference>
<dbReference type="InterPro" id="IPR006189">
    <property type="entry name" value="CHASE_dom"/>
</dbReference>
<dbReference type="SMART" id="SM00086">
    <property type="entry name" value="PAC"/>
    <property type="match status" value="7"/>
</dbReference>
<evidence type="ECO:0000313" key="24">
    <source>
        <dbReference type="EMBL" id="RXQ97427.1"/>
    </source>
</evidence>
<evidence type="ECO:0000256" key="6">
    <source>
        <dbReference type="ARBA" id="ARBA00022553"/>
    </source>
</evidence>
<dbReference type="OrthoDB" id="9796457at2"/>
<feature type="domain" description="Histidine kinase" evidence="19">
    <location>
        <begin position="1292"/>
        <end position="1514"/>
    </location>
</feature>
<feature type="domain" description="PAC" evidence="22">
    <location>
        <begin position="814"/>
        <end position="866"/>
    </location>
</feature>
<evidence type="ECO:0000256" key="4">
    <source>
        <dbReference type="ARBA" id="ARBA00022475"/>
    </source>
</evidence>
<feature type="domain" description="PAC" evidence="22">
    <location>
        <begin position="685"/>
        <end position="737"/>
    </location>
</feature>
<protein>
    <recommendedName>
        <fullName evidence="3">histidine kinase</fullName>
        <ecNumber evidence="3">2.7.13.3</ecNumber>
    </recommendedName>
</protein>
<dbReference type="Gene3D" id="3.30.450.20">
    <property type="entry name" value="PAS domain"/>
    <property type="match status" value="7"/>
</dbReference>
<feature type="transmembrane region" description="Helical" evidence="18">
    <location>
        <begin position="309"/>
        <end position="329"/>
    </location>
</feature>
<sequence>MKNVNAWKAWLLFIMALFFSLIAAFLVKFEIDKKDEAEFRFECNEISSKIDLRLHAHAQLLRSGAAFFDSSDTISREDWHNFIKQSKVNLNLPGILGTGFSMAIPSDKLSEHIKEIRNEGFLDYKVWPEYSREIYTSIVFLEPFSGRNLRAFGYDMMTEPVRREAMERARDMDIAALSGKVLLVQETDKDVQAGNLMYVPVYQKGVTLNTVEQRRTAIKGWVYSPYRMNDLMLGILSKWEQVDNKKTFYLHIFDGVNCTSKSLLYESHPIEEQKKSERIRFSLKVPINFNGHLWTLEYSQRKENMIIEYMASWIIFLAGVIISILVLLLTNSMLSTKFKAQKIAEVLTSELKESERLLKESQEIARLGTYSLDIKTGMWRSSEILDAIFGIDENYTHSIEGWSAIIHPDYRELMLDYFQNEVIAQSLPFNKEYKIIKNSNKEERWVHGLGKLELDSNDNPIRLIGTISDITERRLAEEQLNLSREQYRSLFENSPLGIYRSTPDGEIINANKALLTMLEYESLSELQNRNLETEGYSEESTISRKQFVEMIERDGYVRGLEESWTTKTGRIIPIRENAQIVKGINGKVFFEGTVEDISERKKAEFEIQNITNRLKLATSAANIGIWDLDVVNNTLFWDDSMYKLYGISAETFSGAYEAWEAGLHPDDLLRGREEIQMALKGEKEFDTEFRVLWPDKSVHYIKANGFVTRDVLGEPIRIIGTNMDITERKLAEKQIRLSQEQYSIAVEGSNDGIWDWNTISNEVYYSPRWKNMLGYNDEELENTFSTWESLLHPEDYTQVLSVIQAYFDNEIPEYNVEFRMKHKDGSYRWILARGKALRNKDGKPYRMAGSHTDITSRKMAEEEINRLNEHNQLILNSIGEGIYGLDLEGRMTFVNPAAAAMIGKPVEELIGKQGHADHHHTRQDGSQYPREDCLIYNVFRTGVASHVDNEVFWRANNTSFPVEYTCTPIKKDSGNLIGAVVVFKDITERKQVEKELKESEKRLRTIIETSPVPIVISKLSEGIIVMANESLGKLFRISLSDAIGQKTPDFYANPEDRNKLVEKLMKDGIVDNYEIILKKSDQELFWGSVSLKLMTLDNEEVLIAGFHDITEMKNAEEEILKHREHLEEMVSERTRELTISQQQLEQSLKDITDYKFALDESSLVAITDYKGVINYANDIFCKTSKYSREELIGRTHRIINSGYHSSDFFSDLWRTISKGKVWRGEVRNKAKDGSFYWVDSTIVPFLDKQGKPYQYVSVRFNITDKKRSEENLIKARDAANSANQAKSEFLANMSHEIRTPMNAVIGFSELLSKTVKDEKQRSQVESIRSSGKNLLRIINDILDLSKIEAGKIDIRPLPVNLYSLISEVENMFAPKVNEKKIDFSIEYESTIPKLLLLDEVRLRQILFNLIGNALKFTDMGHVVLTVDAQRNINLKDNYDLIIHVEDTGIGIPTDQQKLVFEPFTQQAGQSAKYGGTGLGLPITKKLVEKMGGTIHLESEVGKGSNITVKIPNISTSETEIEASESLFDPTIIKFKEAKILLVDDNELNRELIKDMLEHSQLDILEAENGEEAVQLARINLPNLILMDLRMPVMDGYRATEILKQTKKTESIPIIAISASAKRVITGNRNKEMFNEFLMKPLDASELFDKMKKYLTYQVKEEVVTVDSRQTEIVLTEEQLNQIPELISVLENKFGPICQEAIKSQMIDQIEEFGKDLIKLAEESRIEYLKDYASEVCRLAENFEIDRLLKTLMRFPKIVEQLKLKRYNLKPYGNN</sequence>
<dbReference type="SUPFAM" id="SSF52172">
    <property type="entry name" value="CheY-like"/>
    <property type="match status" value="1"/>
</dbReference>
<evidence type="ECO:0000259" key="22">
    <source>
        <dbReference type="PROSITE" id="PS50113"/>
    </source>
</evidence>
<dbReference type="EC" id="2.7.13.3" evidence="3"/>
<feature type="modified residue" description="4-aspartylphosphate" evidence="17">
    <location>
        <position position="1587"/>
    </location>
</feature>
<dbReference type="GO" id="GO:0005524">
    <property type="term" value="F:ATP binding"/>
    <property type="evidence" value="ECO:0007669"/>
    <property type="project" value="UniProtKB-KW"/>
</dbReference>
<feature type="domain" description="CHASE" evidence="23">
    <location>
        <begin position="128"/>
        <end position="297"/>
    </location>
</feature>
<evidence type="ECO:0000256" key="15">
    <source>
        <dbReference type="ARBA" id="ARBA00023136"/>
    </source>
</evidence>
<dbReference type="PROSITE" id="PS50113">
    <property type="entry name" value="PAC"/>
    <property type="match status" value="6"/>
</dbReference>
<keyword evidence="10" id="KW-0547">Nucleotide-binding</keyword>
<dbReference type="EMBL" id="SAXA01000001">
    <property type="protein sequence ID" value="RXQ97427.1"/>
    <property type="molecule type" value="Genomic_DNA"/>
</dbReference>
<evidence type="ECO:0000259" key="19">
    <source>
        <dbReference type="PROSITE" id="PS50109"/>
    </source>
</evidence>
<keyword evidence="4" id="KW-1003">Cell membrane</keyword>
<dbReference type="FunFam" id="3.30.565.10:FF:000010">
    <property type="entry name" value="Sensor histidine kinase RcsC"/>
    <property type="match status" value="1"/>
</dbReference>
<evidence type="ECO:0000259" key="20">
    <source>
        <dbReference type="PROSITE" id="PS50110"/>
    </source>
</evidence>
<dbReference type="InterPro" id="IPR036097">
    <property type="entry name" value="HisK_dim/P_sf"/>
</dbReference>
<feature type="domain" description="PAS" evidence="21">
    <location>
        <begin position="874"/>
        <end position="913"/>
    </location>
</feature>
<dbReference type="PANTHER" id="PTHR43304">
    <property type="entry name" value="PHYTOCHROME-LIKE PROTEIN CPH1"/>
    <property type="match status" value="1"/>
</dbReference>
<dbReference type="InterPro" id="IPR036890">
    <property type="entry name" value="HATPase_C_sf"/>
</dbReference>
<dbReference type="CDD" id="cd16922">
    <property type="entry name" value="HATPase_EvgS-ArcB-TorS-like"/>
    <property type="match status" value="1"/>
</dbReference>
<dbReference type="Gene3D" id="3.30.450.350">
    <property type="entry name" value="CHASE domain"/>
    <property type="match status" value="1"/>
</dbReference>
<evidence type="ECO:0000313" key="25">
    <source>
        <dbReference type="Proteomes" id="UP000289703"/>
    </source>
</evidence>
<feature type="domain" description="PAC" evidence="22">
    <location>
        <begin position="1222"/>
        <end position="1274"/>
    </location>
</feature>
<dbReference type="Gene3D" id="2.10.70.100">
    <property type="match status" value="2"/>
</dbReference>
<dbReference type="Proteomes" id="UP000289703">
    <property type="component" value="Unassembled WGS sequence"/>
</dbReference>
<keyword evidence="7" id="KW-0808">Transferase</keyword>
<evidence type="ECO:0000256" key="13">
    <source>
        <dbReference type="ARBA" id="ARBA00022989"/>
    </source>
</evidence>
<dbReference type="RefSeq" id="WP_129251932.1">
    <property type="nucleotide sequence ID" value="NZ_SAXA01000001.1"/>
</dbReference>
<keyword evidence="11" id="KW-0418">Kinase</keyword>
<dbReference type="CDD" id="cd00082">
    <property type="entry name" value="HisKA"/>
    <property type="match status" value="1"/>
</dbReference>
<feature type="domain" description="PAS" evidence="21">
    <location>
        <begin position="999"/>
        <end position="1072"/>
    </location>
</feature>
<name>A0A4V1N0I8_9BACT</name>
<feature type="transmembrane region" description="Helical" evidence="18">
    <location>
        <begin position="6"/>
        <end position="27"/>
    </location>
</feature>
<dbReference type="InterPro" id="IPR000700">
    <property type="entry name" value="PAS-assoc_C"/>
</dbReference>
<evidence type="ECO:0000256" key="10">
    <source>
        <dbReference type="ARBA" id="ARBA00022741"/>
    </source>
</evidence>
<dbReference type="CDD" id="cd17546">
    <property type="entry name" value="REC_hyHK_CKI1_RcsC-like"/>
    <property type="match status" value="1"/>
</dbReference>
<evidence type="ECO:0000256" key="17">
    <source>
        <dbReference type="PROSITE-ProRule" id="PRU00169"/>
    </source>
</evidence>
<dbReference type="PANTHER" id="PTHR43304:SF1">
    <property type="entry name" value="PAC DOMAIN-CONTAINING PROTEIN"/>
    <property type="match status" value="1"/>
</dbReference>
<dbReference type="Pfam" id="PF13426">
    <property type="entry name" value="PAS_9"/>
    <property type="match status" value="2"/>
</dbReference>
<dbReference type="SMART" id="SM00388">
    <property type="entry name" value="HisKA"/>
    <property type="match status" value="1"/>
</dbReference>
<evidence type="ECO:0000256" key="8">
    <source>
        <dbReference type="ARBA" id="ARBA00022692"/>
    </source>
</evidence>
<evidence type="ECO:0000256" key="11">
    <source>
        <dbReference type="ARBA" id="ARBA00022777"/>
    </source>
</evidence>
<dbReference type="Pfam" id="PF08447">
    <property type="entry name" value="PAS_3"/>
    <property type="match status" value="4"/>
</dbReference>
<dbReference type="InterPro" id="IPR052162">
    <property type="entry name" value="Sensor_kinase/Photoreceptor"/>
</dbReference>
<dbReference type="InterPro" id="IPR005467">
    <property type="entry name" value="His_kinase_dom"/>
</dbReference>
<feature type="domain" description="PAC" evidence="22">
    <location>
        <begin position="558"/>
        <end position="609"/>
    </location>
</feature>
<keyword evidence="16" id="KW-0131">Cell cycle</keyword>
<dbReference type="InterPro" id="IPR004358">
    <property type="entry name" value="Sig_transdc_His_kin-like_C"/>
</dbReference>
<dbReference type="GO" id="GO:0000155">
    <property type="term" value="F:phosphorelay sensor kinase activity"/>
    <property type="evidence" value="ECO:0007669"/>
    <property type="project" value="InterPro"/>
</dbReference>
<feature type="domain" description="PAC" evidence="22">
    <location>
        <begin position="945"/>
        <end position="998"/>
    </location>
</feature>
<feature type="domain" description="PAS" evidence="21">
    <location>
        <begin position="1144"/>
        <end position="1207"/>
    </location>
</feature>
<feature type="domain" description="PAS" evidence="21">
    <location>
        <begin position="610"/>
        <end position="682"/>
    </location>
</feature>
<evidence type="ECO:0000256" key="1">
    <source>
        <dbReference type="ARBA" id="ARBA00000085"/>
    </source>
</evidence>
<gene>
    <name evidence="24" type="ORF">EO244_00630</name>
</gene>
<dbReference type="InterPro" id="IPR042240">
    <property type="entry name" value="CHASE_sf"/>
</dbReference>
<dbReference type="SMART" id="SM00091">
    <property type="entry name" value="PAS"/>
    <property type="match status" value="7"/>
</dbReference>
<comment type="subcellular location">
    <subcellularLocation>
        <location evidence="2">Cell inner membrane</location>
        <topology evidence="2">Multi-pass membrane protein</topology>
    </subcellularLocation>
</comment>
<dbReference type="Pfam" id="PF00512">
    <property type="entry name" value="HisKA"/>
    <property type="match status" value="1"/>
</dbReference>
<accession>A0A4V1N0I8</accession>
<keyword evidence="5" id="KW-0997">Cell inner membrane</keyword>
<dbReference type="SUPFAM" id="SSF55874">
    <property type="entry name" value="ATPase domain of HSP90 chaperone/DNA topoisomerase II/histidine kinase"/>
    <property type="match status" value="1"/>
</dbReference>
<dbReference type="FunFam" id="2.10.70.100:FF:000001">
    <property type="entry name" value="Sensory transduction histidine kinase"/>
    <property type="match status" value="1"/>
</dbReference>
<keyword evidence="13 18" id="KW-1133">Transmembrane helix</keyword>
<dbReference type="PROSITE" id="PS50112">
    <property type="entry name" value="PAS"/>
    <property type="match status" value="5"/>
</dbReference>
<dbReference type="PROSITE" id="PS50109">
    <property type="entry name" value="HIS_KIN"/>
    <property type="match status" value="1"/>
</dbReference>
<dbReference type="Gene3D" id="3.40.50.2300">
    <property type="match status" value="1"/>
</dbReference>
<keyword evidence="8 18" id="KW-0812">Transmembrane</keyword>
<dbReference type="NCBIfam" id="TIGR00229">
    <property type="entry name" value="sensory_box"/>
    <property type="match status" value="6"/>
</dbReference>
<reference evidence="24 25" key="1">
    <citation type="submission" date="2019-01" db="EMBL/GenBank/DDBJ databases">
        <title>Ancylomarina salipaludis sp. nov., isolated from a salt marsh.</title>
        <authorList>
            <person name="Yoon J.-H."/>
        </authorList>
    </citation>
    <scope>NUCLEOTIDE SEQUENCE [LARGE SCALE GENOMIC DNA]</scope>
    <source>
        <strain evidence="24 25">SHSM-M15</strain>
    </source>
</reference>
<evidence type="ECO:0000259" key="21">
    <source>
        <dbReference type="PROSITE" id="PS50112"/>
    </source>
</evidence>
<evidence type="ECO:0000256" key="18">
    <source>
        <dbReference type="SAM" id="Phobius"/>
    </source>
</evidence>
<dbReference type="Gene3D" id="3.30.565.10">
    <property type="entry name" value="Histidine kinase-like ATPase, C-terminal domain"/>
    <property type="match status" value="1"/>
</dbReference>
<dbReference type="InterPro" id="IPR001789">
    <property type="entry name" value="Sig_transdc_resp-reg_receiver"/>
</dbReference>
<dbReference type="Pfam" id="PF03924">
    <property type="entry name" value="CHASE"/>
    <property type="match status" value="1"/>
</dbReference>
<keyword evidence="12" id="KW-0067">ATP-binding</keyword>
<dbReference type="InterPro" id="IPR011006">
    <property type="entry name" value="CheY-like_superfamily"/>
</dbReference>
<dbReference type="SMART" id="SM00387">
    <property type="entry name" value="HATPase_c"/>
    <property type="match status" value="1"/>
</dbReference>
<dbReference type="SUPFAM" id="SSF47384">
    <property type="entry name" value="Homodimeric domain of signal transducing histidine kinase"/>
    <property type="match status" value="1"/>
</dbReference>
<dbReference type="SMART" id="SM00448">
    <property type="entry name" value="REC"/>
    <property type="match status" value="1"/>
</dbReference>
<dbReference type="InterPro" id="IPR035965">
    <property type="entry name" value="PAS-like_dom_sf"/>
</dbReference>
<dbReference type="InterPro" id="IPR000014">
    <property type="entry name" value="PAS"/>
</dbReference>
<dbReference type="InterPro" id="IPR003661">
    <property type="entry name" value="HisK_dim/P_dom"/>
</dbReference>
<dbReference type="FunFam" id="1.10.287.130:FF:000038">
    <property type="entry name" value="Sensory transduction histidine kinase"/>
    <property type="match status" value="1"/>
</dbReference>
<dbReference type="Pfam" id="PF02518">
    <property type="entry name" value="HATPase_c"/>
    <property type="match status" value="1"/>
</dbReference>
<evidence type="ECO:0000259" key="23">
    <source>
        <dbReference type="PROSITE" id="PS50839"/>
    </source>
</evidence>
<dbReference type="InterPro" id="IPR001610">
    <property type="entry name" value="PAC"/>
</dbReference>
<feature type="domain" description="PAC" evidence="22">
    <location>
        <begin position="429"/>
        <end position="482"/>
    </location>
</feature>
<evidence type="ECO:0000256" key="3">
    <source>
        <dbReference type="ARBA" id="ARBA00012438"/>
    </source>
</evidence>
<keyword evidence="9" id="KW-0677">Repeat</keyword>
<comment type="caution">
    <text evidence="24">The sequence shown here is derived from an EMBL/GenBank/DDBJ whole genome shotgun (WGS) entry which is preliminary data.</text>
</comment>
<organism evidence="24 25">
    <name type="scientific">Ancylomarina salipaludis</name>
    <dbReference type="NCBI Taxonomy" id="2501299"/>
    <lineage>
        <taxon>Bacteria</taxon>
        <taxon>Pseudomonadati</taxon>
        <taxon>Bacteroidota</taxon>
        <taxon>Bacteroidia</taxon>
        <taxon>Marinilabiliales</taxon>
        <taxon>Marinifilaceae</taxon>
        <taxon>Ancylomarina</taxon>
    </lineage>
</organism>
<dbReference type="PROSITE" id="PS50839">
    <property type="entry name" value="CHASE"/>
    <property type="match status" value="1"/>
</dbReference>
<dbReference type="Pfam" id="PF00072">
    <property type="entry name" value="Response_reg"/>
    <property type="match status" value="1"/>
</dbReference>
<keyword evidence="14" id="KW-0902">Two-component regulatory system</keyword>
<dbReference type="PRINTS" id="PR00344">
    <property type="entry name" value="BCTRLSENSOR"/>
</dbReference>
<dbReference type="GO" id="GO:0005886">
    <property type="term" value="C:plasma membrane"/>
    <property type="evidence" value="ECO:0007669"/>
    <property type="project" value="UniProtKB-SubCell"/>
</dbReference>
<evidence type="ECO:0000256" key="7">
    <source>
        <dbReference type="ARBA" id="ARBA00022679"/>
    </source>
</evidence>
<dbReference type="InterPro" id="IPR003594">
    <property type="entry name" value="HATPase_dom"/>
</dbReference>
<evidence type="ECO:0000256" key="14">
    <source>
        <dbReference type="ARBA" id="ARBA00023012"/>
    </source>
</evidence>
<keyword evidence="15 18" id="KW-0472">Membrane</keyword>
<feature type="domain" description="PAS" evidence="21">
    <location>
        <begin position="738"/>
        <end position="810"/>
    </location>
</feature>
<dbReference type="SUPFAM" id="SSF55785">
    <property type="entry name" value="PYP-like sensor domain (PAS domain)"/>
    <property type="match status" value="7"/>
</dbReference>
<evidence type="ECO:0000256" key="5">
    <source>
        <dbReference type="ARBA" id="ARBA00022519"/>
    </source>
</evidence>
<keyword evidence="6 17" id="KW-0597">Phosphoprotein</keyword>
<comment type="catalytic activity">
    <reaction evidence="1">
        <text>ATP + protein L-histidine = ADP + protein N-phospho-L-histidine.</text>
        <dbReference type="EC" id="2.7.13.3"/>
    </reaction>
</comment>
<dbReference type="CDD" id="cd00130">
    <property type="entry name" value="PAS"/>
    <property type="match status" value="6"/>
</dbReference>
<keyword evidence="25" id="KW-1185">Reference proteome</keyword>
<evidence type="ECO:0000256" key="16">
    <source>
        <dbReference type="ARBA" id="ARBA00023306"/>
    </source>
</evidence>
<dbReference type="InterPro" id="IPR013655">
    <property type="entry name" value="PAS_fold_3"/>
</dbReference>
<dbReference type="PROSITE" id="PS50110">
    <property type="entry name" value="RESPONSE_REGULATORY"/>
    <property type="match status" value="1"/>
</dbReference>
<evidence type="ECO:0000256" key="12">
    <source>
        <dbReference type="ARBA" id="ARBA00022840"/>
    </source>
</evidence>
<evidence type="ECO:0000256" key="2">
    <source>
        <dbReference type="ARBA" id="ARBA00004429"/>
    </source>
</evidence>